<dbReference type="OrthoDB" id="7616518at2"/>
<keyword evidence="1" id="KW-1133">Transmembrane helix</keyword>
<dbReference type="InterPro" id="IPR050266">
    <property type="entry name" value="AB_hydrolase_sf"/>
</dbReference>
<dbReference type="NCBIfam" id="TIGR02240">
    <property type="entry name" value="PHA_depoly_arom"/>
    <property type="match status" value="1"/>
</dbReference>
<dbReference type="InterPro" id="IPR029058">
    <property type="entry name" value="AB_hydrolase_fold"/>
</dbReference>
<dbReference type="Gene3D" id="3.40.50.1820">
    <property type="entry name" value="alpha/beta hydrolase"/>
    <property type="match status" value="1"/>
</dbReference>
<keyword evidence="4" id="KW-1185">Reference proteome</keyword>
<dbReference type="GO" id="GO:0016020">
    <property type="term" value="C:membrane"/>
    <property type="evidence" value="ECO:0007669"/>
    <property type="project" value="TreeGrafter"/>
</dbReference>
<dbReference type="EMBL" id="VSSR01000017">
    <property type="protein sequence ID" value="TYL85538.1"/>
    <property type="molecule type" value="Genomic_DNA"/>
</dbReference>
<dbReference type="GO" id="GO:0046464">
    <property type="term" value="P:acylglycerol catabolic process"/>
    <property type="evidence" value="ECO:0007669"/>
    <property type="project" value="TreeGrafter"/>
</dbReference>
<evidence type="ECO:0000313" key="3">
    <source>
        <dbReference type="EMBL" id="TYL85538.1"/>
    </source>
</evidence>
<feature type="transmembrane region" description="Helical" evidence="1">
    <location>
        <begin position="233"/>
        <end position="253"/>
    </location>
</feature>
<comment type="caution">
    <text evidence="3">The sequence shown here is derived from an EMBL/GenBank/DDBJ whole genome shotgun (WGS) entry which is preliminary data.</text>
</comment>
<dbReference type="PANTHER" id="PTHR43798:SF5">
    <property type="entry name" value="MONOACYLGLYCEROL LIPASE ABHD6"/>
    <property type="match status" value="1"/>
</dbReference>
<feature type="domain" description="AB hydrolase-1" evidence="2">
    <location>
        <begin position="76"/>
        <end position="301"/>
    </location>
</feature>
<dbReference type="AlphaFoldDB" id="A0A5S4WW12"/>
<dbReference type="InterPro" id="IPR011942">
    <property type="entry name" value="PHA_depoly_arom"/>
</dbReference>
<dbReference type="Proteomes" id="UP000324853">
    <property type="component" value="Unassembled WGS sequence"/>
</dbReference>
<keyword evidence="1" id="KW-0812">Transmembrane</keyword>
<proteinExistence type="predicted"/>
<sequence length="346" mass="37208">MPARARRWRRLLRQAVCVTQPLASPRGPTSLNDNLTSGKKADSVVVATPGAIEVRQITIDAQLLQVAVRHGSGHGPPLLLFNGIGANWELARPFLEALTSTTTVIFDVPGVGGSPRPLLPYRPSTLARLAAGLVAELGYAEVDVAGVSWGGGIAQQFAHQYPTLCRRLVLAATAPGFTMVPASPSVLWKMATPRRYTDKDYMNRIAADIYGGAFRDDPSLIGRHATAMHGTRSLGYLYQLLAMAGWTSLPWLWSLPQPTLVLMGSDDPLVLPINGHILAGLIPNAELRMIDDGHLFLMTRPAETAALIEAFLADESKQAGPSSLLSRTVSYVKNLVPAPEGGRRQS</sequence>
<dbReference type="PRINTS" id="PR00111">
    <property type="entry name" value="ABHYDROLASE"/>
</dbReference>
<accession>A0A5S4WW12</accession>
<dbReference type="InterPro" id="IPR000073">
    <property type="entry name" value="AB_hydrolase_1"/>
</dbReference>
<dbReference type="GO" id="GO:0047372">
    <property type="term" value="F:monoacylglycerol lipase activity"/>
    <property type="evidence" value="ECO:0007669"/>
    <property type="project" value="TreeGrafter"/>
</dbReference>
<dbReference type="SUPFAM" id="SSF53474">
    <property type="entry name" value="alpha/beta-Hydrolases"/>
    <property type="match status" value="1"/>
</dbReference>
<reference evidence="3 4" key="1">
    <citation type="submission" date="2019-08" db="EMBL/GenBank/DDBJ databases">
        <title>Bradyrhizobium hipponensis sp. nov., a rhizobium isolated from a Lupinus angustifolius root nodule in Tunisia.</title>
        <authorList>
            <person name="Off K."/>
            <person name="Rejili M."/>
            <person name="Mars M."/>
            <person name="Brachmann A."/>
            <person name="Marin M."/>
        </authorList>
    </citation>
    <scope>NUCLEOTIDE SEQUENCE [LARGE SCALE GENOMIC DNA]</scope>
    <source>
        <strain evidence="3 4">CTAW11</strain>
    </source>
</reference>
<evidence type="ECO:0000313" key="4">
    <source>
        <dbReference type="Proteomes" id="UP000324853"/>
    </source>
</evidence>
<name>A0A5S4WW12_9BRAD</name>
<gene>
    <name evidence="3" type="primary">phaZ</name>
    <name evidence="3" type="ORF">FXB38_10705</name>
</gene>
<evidence type="ECO:0000259" key="2">
    <source>
        <dbReference type="Pfam" id="PF00561"/>
    </source>
</evidence>
<keyword evidence="1" id="KW-0472">Membrane</keyword>
<dbReference type="Pfam" id="PF00561">
    <property type="entry name" value="Abhydrolase_1"/>
    <property type="match status" value="1"/>
</dbReference>
<dbReference type="PANTHER" id="PTHR43798">
    <property type="entry name" value="MONOACYLGLYCEROL LIPASE"/>
    <property type="match status" value="1"/>
</dbReference>
<evidence type="ECO:0000256" key="1">
    <source>
        <dbReference type="SAM" id="Phobius"/>
    </source>
</evidence>
<organism evidence="3 4">
    <name type="scientific">Bradyrhizobium cytisi</name>
    <dbReference type="NCBI Taxonomy" id="515489"/>
    <lineage>
        <taxon>Bacteria</taxon>
        <taxon>Pseudomonadati</taxon>
        <taxon>Pseudomonadota</taxon>
        <taxon>Alphaproteobacteria</taxon>
        <taxon>Hyphomicrobiales</taxon>
        <taxon>Nitrobacteraceae</taxon>
        <taxon>Bradyrhizobium</taxon>
    </lineage>
</organism>
<protein>
    <submittedName>
        <fullName evidence="3">Poly(3-hydroxyalkanoate) depolymerase</fullName>
    </submittedName>
</protein>